<protein>
    <submittedName>
        <fullName evidence="5">Class E sortase</fullName>
    </submittedName>
</protein>
<dbReference type="InterPro" id="IPR005754">
    <property type="entry name" value="Sortase"/>
</dbReference>
<dbReference type="Gene3D" id="2.40.260.10">
    <property type="entry name" value="Sortase"/>
    <property type="match status" value="1"/>
</dbReference>
<dbReference type="CDD" id="cd05830">
    <property type="entry name" value="Sortase_E"/>
    <property type="match status" value="1"/>
</dbReference>
<organism evidence="5 6">
    <name type="scientific">Streptacidiphilus fuscans</name>
    <dbReference type="NCBI Taxonomy" id="2789292"/>
    <lineage>
        <taxon>Bacteria</taxon>
        <taxon>Bacillati</taxon>
        <taxon>Actinomycetota</taxon>
        <taxon>Actinomycetes</taxon>
        <taxon>Kitasatosporales</taxon>
        <taxon>Streptomycetaceae</taxon>
        <taxon>Streptacidiphilus</taxon>
    </lineage>
</organism>
<evidence type="ECO:0000313" key="6">
    <source>
        <dbReference type="Proteomes" id="UP000657385"/>
    </source>
</evidence>
<evidence type="ECO:0000313" key="5">
    <source>
        <dbReference type="EMBL" id="MBF9068195.1"/>
    </source>
</evidence>
<feature type="transmembrane region" description="Helical" evidence="4">
    <location>
        <begin position="12"/>
        <end position="32"/>
    </location>
</feature>
<dbReference type="AlphaFoldDB" id="A0A931FDI8"/>
<dbReference type="Proteomes" id="UP000657385">
    <property type="component" value="Unassembled WGS sequence"/>
</dbReference>
<dbReference type="InterPro" id="IPR023365">
    <property type="entry name" value="Sortase_dom-sf"/>
</dbReference>
<keyword evidence="4" id="KW-1133">Transmembrane helix</keyword>
<gene>
    <name evidence="5" type="ORF">I2501_09110</name>
</gene>
<dbReference type="NCBIfam" id="NF033747">
    <property type="entry name" value="class_E_sortase"/>
    <property type="match status" value="1"/>
</dbReference>
<feature type="active site" description="Acyl-thioester intermediate" evidence="2">
    <location>
        <position position="215"/>
    </location>
</feature>
<feature type="active site" description="Proton donor/acceptor" evidence="2">
    <location>
        <position position="146"/>
    </location>
</feature>
<feature type="compositionally biased region" description="Low complexity" evidence="3">
    <location>
        <begin position="71"/>
        <end position="88"/>
    </location>
</feature>
<keyword evidence="4" id="KW-0472">Membrane</keyword>
<dbReference type="Pfam" id="PF04203">
    <property type="entry name" value="Sortase"/>
    <property type="match status" value="1"/>
</dbReference>
<keyword evidence="1" id="KW-0378">Hydrolase</keyword>
<proteinExistence type="predicted"/>
<reference evidence="5" key="1">
    <citation type="submission" date="2020-11" db="EMBL/GenBank/DDBJ databases">
        <title>Isolation and identification of active actinomycetes.</title>
        <authorList>
            <person name="Yu B."/>
        </authorList>
    </citation>
    <scope>NUCLEOTIDE SEQUENCE</scope>
    <source>
        <strain evidence="5">NEAU-YB345</strain>
    </source>
</reference>
<dbReference type="NCBIfam" id="TIGR01076">
    <property type="entry name" value="sortase_fam"/>
    <property type="match status" value="1"/>
</dbReference>
<keyword evidence="4" id="KW-0812">Transmembrane</keyword>
<dbReference type="InterPro" id="IPR042003">
    <property type="entry name" value="Sortase_E"/>
</dbReference>
<feature type="region of interest" description="Disordered" evidence="3">
    <location>
        <begin position="54"/>
        <end position="88"/>
    </location>
</feature>
<evidence type="ECO:0000256" key="1">
    <source>
        <dbReference type="ARBA" id="ARBA00022801"/>
    </source>
</evidence>
<name>A0A931FDI8_9ACTN</name>
<dbReference type="InterPro" id="IPR053465">
    <property type="entry name" value="Sortase_Class_E"/>
</dbReference>
<comment type="caution">
    <text evidence="5">The sequence shown here is derived from an EMBL/GenBank/DDBJ whole genome shotgun (WGS) entry which is preliminary data.</text>
</comment>
<evidence type="ECO:0000256" key="3">
    <source>
        <dbReference type="SAM" id="MobiDB-lite"/>
    </source>
</evidence>
<dbReference type="EMBL" id="JADPRT010000003">
    <property type="protein sequence ID" value="MBF9068195.1"/>
    <property type="molecule type" value="Genomic_DNA"/>
</dbReference>
<dbReference type="GO" id="GO:0016787">
    <property type="term" value="F:hydrolase activity"/>
    <property type="evidence" value="ECO:0007669"/>
    <property type="project" value="UniProtKB-KW"/>
</dbReference>
<accession>A0A931FDI8</accession>
<evidence type="ECO:0000256" key="2">
    <source>
        <dbReference type="PIRSR" id="PIRSR605754-1"/>
    </source>
</evidence>
<sequence length="247" mass="26535">MDVGRVIGRTLVELCITVGALIVLLTCYLLFWTDISANNAMAGELSQLQQQWSSAQAASSGQGSGQPTDQPTVAASGTTPSPAPSPSLTAYPPGQAFAVLYIPRMGADWKKPIIEGVAETDLQKGIGHYTGTAEPGQPGNFALAGHRRTWGNPFNDFPLLRPGDKIFIDDGHYWYVYVLDREPFRTLPTDIHVLDPVPPESGYTTPGSYLTLTTCDPAWGHSHRLIEWGHLVSTTPVSQGPPPGVNA</sequence>
<keyword evidence="6" id="KW-1185">Reference proteome</keyword>
<evidence type="ECO:0000256" key="4">
    <source>
        <dbReference type="SAM" id="Phobius"/>
    </source>
</evidence>
<dbReference type="SUPFAM" id="SSF63817">
    <property type="entry name" value="Sortase"/>
    <property type="match status" value="1"/>
</dbReference>